<organism evidence="2">
    <name type="scientific">Amphora coffeiformis</name>
    <dbReference type="NCBI Taxonomy" id="265554"/>
    <lineage>
        <taxon>Eukaryota</taxon>
        <taxon>Sar</taxon>
        <taxon>Stramenopiles</taxon>
        <taxon>Ochrophyta</taxon>
        <taxon>Bacillariophyta</taxon>
        <taxon>Bacillariophyceae</taxon>
        <taxon>Bacillariophycidae</taxon>
        <taxon>Thalassiophysales</taxon>
        <taxon>Catenulaceae</taxon>
        <taxon>Amphora</taxon>
    </lineage>
</organism>
<feature type="compositionally biased region" description="Basic and acidic residues" evidence="1">
    <location>
        <begin position="297"/>
        <end position="311"/>
    </location>
</feature>
<feature type="region of interest" description="Disordered" evidence="1">
    <location>
        <begin position="372"/>
        <end position="476"/>
    </location>
</feature>
<gene>
    <name evidence="2" type="ORF">ACOF00016_LOCUS3853</name>
</gene>
<feature type="region of interest" description="Disordered" evidence="1">
    <location>
        <begin position="40"/>
        <end position="110"/>
    </location>
</feature>
<dbReference type="AlphaFoldDB" id="A0A7S3KZ72"/>
<feature type="compositionally biased region" description="Basic residues" evidence="1">
    <location>
        <begin position="453"/>
        <end position="463"/>
    </location>
</feature>
<feature type="region of interest" description="Disordered" evidence="1">
    <location>
        <begin position="269"/>
        <end position="352"/>
    </location>
</feature>
<accession>A0A7S3KZ72</accession>
<feature type="compositionally biased region" description="Basic residues" evidence="1">
    <location>
        <begin position="561"/>
        <end position="579"/>
    </location>
</feature>
<protein>
    <submittedName>
        <fullName evidence="2">Uncharacterized protein</fullName>
    </submittedName>
</protein>
<feature type="compositionally biased region" description="Basic residues" evidence="1">
    <location>
        <begin position="284"/>
        <end position="296"/>
    </location>
</feature>
<feature type="compositionally biased region" description="Basic residues" evidence="1">
    <location>
        <begin position="43"/>
        <end position="59"/>
    </location>
</feature>
<feature type="region of interest" description="Disordered" evidence="1">
    <location>
        <begin position="138"/>
        <end position="167"/>
    </location>
</feature>
<reference evidence="2" key="1">
    <citation type="submission" date="2021-01" db="EMBL/GenBank/DDBJ databases">
        <authorList>
            <person name="Corre E."/>
            <person name="Pelletier E."/>
            <person name="Niang G."/>
            <person name="Scheremetjew M."/>
            <person name="Finn R."/>
            <person name="Kale V."/>
            <person name="Holt S."/>
            <person name="Cochrane G."/>
            <person name="Meng A."/>
            <person name="Brown T."/>
            <person name="Cohen L."/>
        </authorList>
    </citation>
    <scope>NUCLEOTIDE SEQUENCE</scope>
    <source>
        <strain evidence="2">CCMP127</strain>
    </source>
</reference>
<feature type="compositionally biased region" description="Acidic residues" evidence="1">
    <location>
        <begin position="79"/>
        <end position="105"/>
    </location>
</feature>
<evidence type="ECO:0000256" key="1">
    <source>
        <dbReference type="SAM" id="MobiDB-lite"/>
    </source>
</evidence>
<evidence type="ECO:0000313" key="2">
    <source>
        <dbReference type="EMBL" id="CAE0405895.1"/>
    </source>
</evidence>
<sequence length="587" mass="65317">MGATLEDSCSNNMMSEDIIIEGASSGDVSMCENTTKLMENMKAAKKKNKKKNGKGIKKKNSSDTEQQDKYIGGPLVEGHEEDEWTPLGEMDFDQDDVDFGQDDDSYSSGFASCETTPSVYPFSTPASPRRAHPVSHYKMKMSVSTPTSSPRRGRRRASDDPAFSPIRSSALMALTPPLEKNTSNASTNDTVVVKSPLTRKKRWGFFSSAQTGMTPVTPRQRRLSLWGKATDEKPEKLIKKGSMRRHSIDGSMHGSMHSSMRQIFFGSKANTEKTSTASAVKAEKKGKKSKKSNTRRRSIDNSMHRNTVSEKPRRRLSLFGGQKNETTESVDNSEKLDNGISMSNNKTTRRHSIDNSLHSVHLATPRRRLSLFGVGRMEDTPEESPSNTNKTHRRRLSFFGAGRSEAESCPETPIDGNVQDSAVTSPPRRRRRFSFFGASAETEETTGKPSSVQKKRGGNKRRHSIDGSMHSPPPVYTVRREESFFGTKIIYDERPNTSATPPKDSKKTATTTRRHSIDGSMHCVTNSPPRNRRRLSFFGSSASVDKESGSTSVAASEISKPKHNKVKKSKKLKTRKRRHSIDGSMHR</sequence>
<name>A0A7S3KZ72_9STRA</name>
<proteinExistence type="predicted"/>
<feature type="compositionally biased region" description="Polar residues" evidence="1">
    <location>
        <begin position="538"/>
        <end position="554"/>
    </location>
</feature>
<dbReference type="EMBL" id="HBIM01004503">
    <property type="protein sequence ID" value="CAE0405895.1"/>
    <property type="molecule type" value="Transcribed_RNA"/>
</dbReference>
<feature type="region of interest" description="Disordered" evidence="1">
    <location>
        <begin position="488"/>
        <end position="587"/>
    </location>
</feature>